<keyword evidence="4 12" id="KW-1003">Cell membrane</keyword>
<keyword evidence="11 12" id="KW-0472">Membrane</keyword>
<protein>
    <recommendedName>
        <fullName evidence="12">NADH-quinone oxidoreductase subunit A</fullName>
        <ecNumber evidence="12">7.1.1.-</ecNumber>
    </recommendedName>
    <alternativeName>
        <fullName evidence="12">NADH dehydrogenase I subunit A</fullName>
    </alternativeName>
    <alternativeName>
        <fullName evidence="12">NDH-1 subunit A</fullName>
    </alternativeName>
    <alternativeName>
        <fullName evidence="12">NUO1</fullName>
    </alternativeName>
</protein>
<feature type="transmembrane region" description="Helical" evidence="12">
    <location>
        <begin position="68"/>
        <end position="86"/>
    </location>
</feature>
<dbReference type="Gene3D" id="1.20.58.1610">
    <property type="entry name" value="NADH:ubiquinone/plastoquinone oxidoreductase, chain 3"/>
    <property type="match status" value="1"/>
</dbReference>
<dbReference type="InterPro" id="IPR023043">
    <property type="entry name" value="NAD(P)H_OxRDtase_bac/plastid"/>
</dbReference>
<dbReference type="Proteomes" id="UP000294418">
    <property type="component" value="Chromosome"/>
</dbReference>
<proteinExistence type="inferred from homology"/>
<dbReference type="EMBL" id="LR217720">
    <property type="protein sequence ID" value="VFP83946.1"/>
    <property type="molecule type" value="Genomic_DNA"/>
</dbReference>
<evidence type="ECO:0000256" key="7">
    <source>
        <dbReference type="ARBA" id="ARBA00022967"/>
    </source>
</evidence>
<name>A0A451DC00_9GAMM</name>
<evidence type="ECO:0000256" key="5">
    <source>
        <dbReference type="ARBA" id="ARBA00022692"/>
    </source>
</evidence>
<keyword evidence="8 12" id="KW-1133">Transmembrane helix</keyword>
<accession>A0A451DC00</accession>
<comment type="catalytic activity">
    <reaction evidence="12 13">
        <text>a quinone + NADH + 5 H(+)(in) = a quinol + NAD(+) + 4 H(+)(out)</text>
        <dbReference type="Rhea" id="RHEA:57888"/>
        <dbReference type="ChEBI" id="CHEBI:15378"/>
        <dbReference type="ChEBI" id="CHEBI:24646"/>
        <dbReference type="ChEBI" id="CHEBI:57540"/>
        <dbReference type="ChEBI" id="CHEBI:57945"/>
        <dbReference type="ChEBI" id="CHEBI:132124"/>
    </reaction>
</comment>
<dbReference type="HAMAP" id="MF_01394">
    <property type="entry name" value="NDH1_NuoA"/>
    <property type="match status" value="1"/>
</dbReference>
<keyword evidence="14" id="KW-0560">Oxidoreductase</keyword>
<evidence type="ECO:0000313" key="14">
    <source>
        <dbReference type="EMBL" id="VFP83946.1"/>
    </source>
</evidence>
<keyword evidence="10 12" id="KW-0830">Ubiquinone</keyword>
<dbReference type="GO" id="GO:0050136">
    <property type="term" value="F:NADH dehydrogenase (quinone) (non-electrogenic) activity"/>
    <property type="evidence" value="ECO:0007669"/>
    <property type="project" value="UniProtKB-UniRule"/>
</dbReference>
<evidence type="ECO:0000256" key="3">
    <source>
        <dbReference type="ARBA" id="ARBA00022448"/>
    </source>
</evidence>
<dbReference type="GO" id="GO:0008137">
    <property type="term" value="F:NADH dehydrogenase (ubiquinone) activity"/>
    <property type="evidence" value="ECO:0007669"/>
    <property type="project" value="InterPro"/>
</dbReference>
<dbReference type="InterPro" id="IPR038430">
    <property type="entry name" value="NDAH_ubi_oxred_su3_sf"/>
</dbReference>
<dbReference type="GO" id="GO:0048038">
    <property type="term" value="F:quinone binding"/>
    <property type="evidence" value="ECO:0007669"/>
    <property type="project" value="UniProtKB-KW"/>
</dbReference>
<evidence type="ECO:0000256" key="11">
    <source>
        <dbReference type="ARBA" id="ARBA00023136"/>
    </source>
</evidence>
<keyword evidence="6 12" id="KW-0874">Quinone</keyword>
<feature type="transmembrane region" description="Helical" evidence="12">
    <location>
        <begin position="106"/>
        <end position="125"/>
    </location>
</feature>
<keyword evidence="5 12" id="KW-0812">Transmembrane</keyword>
<evidence type="ECO:0000256" key="8">
    <source>
        <dbReference type="ARBA" id="ARBA00022989"/>
    </source>
</evidence>
<evidence type="ECO:0000256" key="13">
    <source>
        <dbReference type="RuleBase" id="RU003639"/>
    </source>
</evidence>
<dbReference type="InterPro" id="IPR000440">
    <property type="entry name" value="NADH_UbQ/plastoQ_OxRdtase_su3"/>
</dbReference>
<comment type="function">
    <text evidence="12">NDH-1 shuttles electrons from NADH, via FMN and iron-sulfur (Fe-S) centers, to quinones in the respiratory chain. The immediate electron acceptor for the enzyme in this species is believed to be ubiquinone. Couples the redox reaction to proton translocation (for every two electrons transferred, four hydrogen ions are translocated across the cytoplasmic membrane), and thus conserves the redox energy in a proton gradient.</text>
</comment>
<keyword evidence="7 12" id="KW-1278">Translocase</keyword>
<comment type="similarity">
    <text evidence="2 12 13">Belongs to the complex I subunit 3 family.</text>
</comment>
<evidence type="ECO:0000256" key="4">
    <source>
        <dbReference type="ARBA" id="ARBA00022475"/>
    </source>
</evidence>
<evidence type="ECO:0000256" key="9">
    <source>
        <dbReference type="ARBA" id="ARBA00023027"/>
    </source>
</evidence>
<dbReference type="Pfam" id="PF00507">
    <property type="entry name" value="Oxidored_q4"/>
    <property type="match status" value="1"/>
</dbReference>
<dbReference type="AlphaFoldDB" id="A0A451DC00"/>
<evidence type="ECO:0000256" key="10">
    <source>
        <dbReference type="ARBA" id="ARBA00023075"/>
    </source>
</evidence>
<evidence type="ECO:0000256" key="2">
    <source>
        <dbReference type="ARBA" id="ARBA00008472"/>
    </source>
</evidence>
<feature type="transmembrane region" description="Helical" evidence="12">
    <location>
        <begin position="14"/>
        <end position="37"/>
    </location>
</feature>
<dbReference type="GO" id="GO:0005886">
    <property type="term" value="C:plasma membrane"/>
    <property type="evidence" value="ECO:0007669"/>
    <property type="project" value="UniProtKB-SubCell"/>
</dbReference>
<keyword evidence="9 12" id="KW-0520">NAD</keyword>
<dbReference type="PANTHER" id="PTHR11058:SF21">
    <property type="entry name" value="NADH-QUINONE OXIDOREDUCTASE SUBUNIT A"/>
    <property type="match status" value="1"/>
</dbReference>
<gene>
    <name evidence="12 14" type="primary">nuoA</name>
    <name evidence="14" type="ORF">ERCILAFE3058_058</name>
</gene>
<dbReference type="GO" id="GO:0030964">
    <property type="term" value="C:NADH dehydrogenase complex"/>
    <property type="evidence" value="ECO:0007669"/>
    <property type="project" value="TreeGrafter"/>
</dbReference>
<dbReference type="PROSITE" id="PS51257">
    <property type="entry name" value="PROKAR_LIPOPROTEIN"/>
    <property type="match status" value="1"/>
</dbReference>
<dbReference type="EC" id="7.1.1.-" evidence="12"/>
<comment type="subunit">
    <text evidence="12">NDH-1 is composed of 13 different subunits. Subunits NuoA, H, J, K, L, M, N constitute the membrane sector of the complex.</text>
</comment>
<dbReference type="PANTHER" id="PTHR11058">
    <property type="entry name" value="NADH-UBIQUINONE OXIDOREDUCTASE CHAIN 3"/>
    <property type="match status" value="1"/>
</dbReference>
<evidence type="ECO:0000256" key="12">
    <source>
        <dbReference type="HAMAP-Rule" id="MF_01394"/>
    </source>
</evidence>
<evidence type="ECO:0000256" key="1">
    <source>
        <dbReference type="ARBA" id="ARBA00004141"/>
    </source>
</evidence>
<evidence type="ECO:0000313" key="15">
    <source>
        <dbReference type="Proteomes" id="UP000294418"/>
    </source>
</evidence>
<evidence type="ECO:0000256" key="6">
    <source>
        <dbReference type="ARBA" id="ARBA00022719"/>
    </source>
</evidence>
<sequence>MKMSKMIEIMFHEWIFFIFFITVVCLGIALLSISCLLGGKTHGRYTHTPFESGIISVGSARLCFSVKFYLIAIFFVIFDVEALYLYTWSTSIRENGWMGFSEATAFILILLVGLFYLVRIGALDWSPISRKIDIKNDTILHNA</sequence>
<organism evidence="14 15">
    <name type="scientific">Candidatus Erwinia haradaeae</name>
    <dbReference type="NCBI Taxonomy" id="1922217"/>
    <lineage>
        <taxon>Bacteria</taxon>
        <taxon>Pseudomonadati</taxon>
        <taxon>Pseudomonadota</taxon>
        <taxon>Gammaproteobacteria</taxon>
        <taxon>Enterobacterales</taxon>
        <taxon>Erwiniaceae</taxon>
        <taxon>Erwinia</taxon>
    </lineage>
</organism>
<reference evidence="14 15" key="1">
    <citation type="submission" date="2019-02" db="EMBL/GenBank/DDBJ databases">
        <authorList>
            <person name="Manzano-Marin A."/>
            <person name="Manzano-Marin A."/>
        </authorList>
    </citation>
    <scope>NUCLEOTIDE SEQUENCE [LARGE SCALE GENOMIC DNA]</scope>
    <source>
        <strain evidence="14 15">ErCilaricifoliae</strain>
    </source>
</reference>
<keyword evidence="3 12" id="KW-0813">Transport</keyword>
<comment type="subcellular location">
    <subcellularLocation>
        <location evidence="12 13">Cell membrane</location>
        <topology evidence="12 13">Multi-pass membrane protein</topology>
    </subcellularLocation>
    <subcellularLocation>
        <location evidence="1">Membrane</location>
        <topology evidence="1">Multi-pass membrane protein</topology>
    </subcellularLocation>
</comment>